<dbReference type="Proteomes" id="UP001163603">
    <property type="component" value="Chromosome 8"/>
</dbReference>
<proteinExistence type="predicted"/>
<sequence length="64" mass="7380">MRGLLIIWGCLILSSWVLRHLCRGDVWFGEGSRYLALEEVWLHSLGRHVVWGKGRGALIAFFLQ</sequence>
<protein>
    <submittedName>
        <fullName evidence="1">Uncharacterized protein</fullName>
    </submittedName>
</protein>
<comment type="caution">
    <text evidence="1">The sequence shown here is derived from an EMBL/GenBank/DDBJ whole genome shotgun (WGS) entry which is preliminary data.</text>
</comment>
<dbReference type="EMBL" id="CM047743">
    <property type="protein sequence ID" value="KAJ0029917.1"/>
    <property type="molecule type" value="Genomic_DNA"/>
</dbReference>
<reference evidence="2" key="1">
    <citation type="journal article" date="2023" name="G3 (Bethesda)">
        <title>Genome assembly and association tests identify interacting loci associated with vigor, precocity, and sex in interspecific pistachio rootstocks.</title>
        <authorList>
            <person name="Palmer W."/>
            <person name="Jacygrad E."/>
            <person name="Sagayaradj S."/>
            <person name="Cavanaugh K."/>
            <person name="Han R."/>
            <person name="Bertier L."/>
            <person name="Beede B."/>
            <person name="Kafkas S."/>
            <person name="Golino D."/>
            <person name="Preece J."/>
            <person name="Michelmore R."/>
        </authorList>
    </citation>
    <scope>NUCLEOTIDE SEQUENCE [LARGE SCALE GENOMIC DNA]</scope>
</reference>
<gene>
    <name evidence="1" type="ORF">Pint_13658</name>
</gene>
<accession>A0ACC0Y4J3</accession>
<evidence type="ECO:0000313" key="2">
    <source>
        <dbReference type="Proteomes" id="UP001163603"/>
    </source>
</evidence>
<evidence type="ECO:0000313" key="1">
    <source>
        <dbReference type="EMBL" id="KAJ0029917.1"/>
    </source>
</evidence>
<keyword evidence="2" id="KW-1185">Reference proteome</keyword>
<organism evidence="1 2">
    <name type="scientific">Pistacia integerrima</name>
    <dbReference type="NCBI Taxonomy" id="434235"/>
    <lineage>
        <taxon>Eukaryota</taxon>
        <taxon>Viridiplantae</taxon>
        <taxon>Streptophyta</taxon>
        <taxon>Embryophyta</taxon>
        <taxon>Tracheophyta</taxon>
        <taxon>Spermatophyta</taxon>
        <taxon>Magnoliopsida</taxon>
        <taxon>eudicotyledons</taxon>
        <taxon>Gunneridae</taxon>
        <taxon>Pentapetalae</taxon>
        <taxon>rosids</taxon>
        <taxon>malvids</taxon>
        <taxon>Sapindales</taxon>
        <taxon>Anacardiaceae</taxon>
        <taxon>Pistacia</taxon>
    </lineage>
</organism>
<name>A0ACC0Y4J3_9ROSI</name>